<reference evidence="2" key="1">
    <citation type="journal article" date="2022" name="bioRxiv">
        <title>Sequencing and chromosome-scale assembly of the giantPleurodeles waltlgenome.</title>
        <authorList>
            <person name="Brown T."/>
            <person name="Elewa A."/>
            <person name="Iarovenko S."/>
            <person name="Subramanian E."/>
            <person name="Araus A.J."/>
            <person name="Petzold A."/>
            <person name="Susuki M."/>
            <person name="Suzuki K.-i.T."/>
            <person name="Hayashi T."/>
            <person name="Toyoda A."/>
            <person name="Oliveira C."/>
            <person name="Osipova E."/>
            <person name="Leigh N.D."/>
            <person name="Simon A."/>
            <person name="Yun M.H."/>
        </authorList>
    </citation>
    <scope>NUCLEOTIDE SEQUENCE</scope>
    <source>
        <strain evidence="2">20211129_DDA</strain>
        <tissue evidence="2">Liver</tissue>
    </source>
</reference>
<feature type="compositionally biased region" description="Basic and acidic residues" evidence="1">
    <location>
        <begin position="1"/>
        <end position="15"/>
    </location>
</feature>
<dbReference type="AlphaFoldDB" id="A0AAV7VV27"/>
<feature type="region of interest" description="Disordered" evidence="1">
    <location>
        <begin position="1"/>
        <end position="44"/>
    </location>
</feature>
<gene>
    <name evidence="2" type="ORF">NDU88_008282</name>
</gene>
<protein>
    <submittedName>
        <fullName evidence="2">Uncharacterized protein</fullName>
    </submittedName>
</protein>
<comment type="caution">
    <text evidence="2">The sequence shown here is derived from an EMBL/GenBank/DDBJ whole genome shotgun (WGS) entry which is preliminary data.</text>
</comment>
<evidence type="ECO:0000256" key="1">
    <source>
        <dbReference type="SAM" id="MobiDB-lite"/>
    </source>
</evidence>
<dbReference type="EMBL" id="JANPWB010000003">
    <property type="protein sequence ID" value="KAJ1204505.1"/>
    <property type="molecule type" value="Genomic_DNA"/>
</dbReference>
<accession>A0AAV7VV27</accession>
<sequence length="97" mass="10973">MMQHPQTEDRRESQEKNQSSFNLQTQQMPLLNKRRKMGSQEVHVEKKKIKTTVGGLINDCGLMLLHSVRSRKKEGGWTLDNIGSVKQGVILGTDLAV</sequence>
<evidence type="ECO:0000313" key="3">
    <source>
        <dbReference type="Proteomes" id="UP001066276"/>
    </source>
</evidence>
<keyword evidence="3" id="KW-1185">Reference proteome</keyword>
<name>A0AAV7VV27_PLEWA</name>
<dbReference type="Proteomes" id="UP001066276">
    <property type="component" value="Chromosome 2_1"/>
</dbReference>
<evidence type="ECO:0000313" key="2">
    <source>
        <dbReference type="EMBL" id="KAJ1204505.1"/>
    </source>
</evidence>
<organism evidence="2 3">
    <name type="scientific">Pleurodeles waltl</name>
    <name type="common">Iberian ribbed newt</name>
    <dbReference type="NCBI Taxonomy" id="8319"/>
    <lineage>
        <taxon>Eukaryota</taxon>
        <taxon>Metazoa</taxon>
        <taxon>Chordata</taxon>
        <taxon>Craniata</taxon>
        <taxon>Vertebrata</taxon>
        <taxon>Euteleostomi</taxon>
        <taxon>Amphibia</taxon>
        <taxon>Batrachia</taxon>
        <taxon>Caudata</taxon>
        <taxon>Salamandroidea</taxon>
        <taxon>Salamandridae</taxon>
        <taxon>Pleurodelinae</taxon>
        <taxon>Pleurodeles</taxon>
    </lineage>
</organism>
<proteinExistence type="predicted"/>
<feature type="compositionally biased region" description="Polar residues" evidence="1">
    <location>
        <begin position="16"/>
        <end position="29"/>
    </location>
</feature>